<dbReference type="AlphaFoldDB" id="A0A5C4NI67"/>
<evidence type="ECO:0000256" key="4">
    <source>
        <dbReference type="SAM" id="SignalP"/>
    </source>
</evidence>
<dbReference type="InterPro" id="IPR025997">
    <property type="entry name" value="SBP_2_dom"/>
</dbReference>
<dbReference type="GO" id="GO:0030313">
    <property type="term" value="C:cell envelope"/>
    <property type="evidence" value="ECO:0007669"/>
    <property type="project" value="UniProtKB-SubCell"/>
</dbReference>
<dbReference type="OrthoDB" id="257716at2"/>
<evidence type="ECO:0000256" key="1">
    <source>
        <dbReference type="ARBA" id="ARBA00004196"/>
    </source>
</evidence>
<reference evidence="6 7" key="1">
    <citation type="submission" date="2019-06" db="EMBL/GenBank/DDBJ databases">
        <authorList>
            <person name="Jiang L."/>
        </authorList>
    </citation>
    <scope>NUCLEOTIDE SEQUENCE [LARGE SCALE GENOMIC DNA]</scope>
    <source>
        <strain evidence="6 7">YIM 48858</strain>
    </source>
</reference>
<keyword evidence="7" id="KW-1185">Reference proteome</keyword>
<protein>
    <submittedName>
        <fullName evidence="6">Sugar ABC transporter substrate-binding protein</fullName>
    </submittedName>
</protein>
<dbReference type="EMBL" id="VDFV01000006">
    <property type="protein sequence ID" value="TNC72736.1"/>
    <property type="molecule type" value="Genomic_DNA"/>
</dbReference>
<accession>A0A5C4NI67</accession>
<name>A0A5C4NI67_9RHOB</name>
<dbReference type="Pfam" id="PF13407">
    <property type="entry name" value="Peripla_BP_4"/>
    <property type="match status" value="1"/>
</dbReference>
<comment type="subcellular location">
    <subcellularLocation>
        <location evidence="1">Cell envelope</location>
    </subcellularLocation>
</comment>
<sequence length="346" mass="36458">MPAPGQRRREMIAQTAAPRASATAVALAVAAVFAGPAAAQEGRTYIYASQLQGHPYLLDSLLGMDYAEQQFGVTIEPLGPQGWDPVAGAEAVEQAIARQPDGIITTLWEPGAVPGIRRAMEQGIPVVVIEAVTPDNGGALTFIGLDNYQAGVDTAKELIERAGTTGTYVASGNWGASNTDAKFQGLTDYLEANSEWELAGRIDDKATTSTAIEAAKTMFNTYPDITAVIGLDSSSGTGICLAAEELELDIEDLTVIVHDREDPVLECIADGVIDASIINKTALQAFLAVQMLEAYNDQAVGLATVPISADNAVAGVNPFPQAIYMGTEVIDAENVEQFERAALPQF</sequence>
<dbReference type="Gene3D" id="3.40.50.2300">
    <property type="match status" value="2"/>
</dbReference>
<comment type="similarity">
    <text evidence="2">Belongs to the bacterial solute-binding protein 2 family.</text>
</comment>
<evidence type="ECO:0000313" key="6">
    <source>
        <dbReference type="EMBL" id="TNC72736.1"/>
    </source>
</evidence>
<dbReference type="PANTHER" id="PTHR46847:SF1">
    <property type="entry name" value="D-ALLOSE-BINDING PERIPLASMIC PROTEIN-RELATED"/>
    <property type="match status" value="1"/>
</dbReference>
<proteinExistence type="inferred from homology"/>
<evidence type="ECO:0000259" key="5">
    <source>
        <dbReference type="Pfam" id="PF13407"/>
    </source>
</evidence>
<feature type="domain" description="Periplasmic binding protein" evidence="5">
    <location>
        <begin position="53"/>
        <end position="295"/>
    </location>
</feature>
<feature type="chain" id="PRO_5022990580" evidence="4">
    <location>
        <begin position="40"/>
        <end position="346"/>
    </location>
</feature>
<dbReference type="PANTHER" id="PTHR46847">
    <property type="entry name" value="D-ALLOSE-BINDING PERIPLASMIC PROTEIN-RELATED"/>
    <property type="match status" value="1"/>
</dbReference>
<keyword evidence="3 4" id="KW-0732">Signal</keyword>
<evidence type="ECO:0000313" key="7">
    <source>
        <dbReference type="Proteomes" id="UP000305709"/>
    </source>
</evidence>
<feature type="signal peptide" evidence="4">
    <location>
        <begin position="1"/>
        <end position="39"/>
    </location>
</feature>
<evidence type="ECO:0000256" key="3">
    <source>
        <dbReference type="ARBA" id="ARBA00022729"/>
    </source>
</evidence>
<dbReference type="Proteomes" id="UP000305709">
    <property type="component" value="Unassembled WGS sequence"/>
</dbReference>
<organism evidence="6 7">
    <name type="scientific">Rubellimicrobium roseum</name>
    <dbReference type="NCBI Taxonomy" id="687525"/>
    <lineage>
        <taxon>Bacteria</taxon>
        <taxon>Pseudomonadati</taxon>
        <taxon>Pseudomonadota</taxon>
        <taxon>Alphaproteobacteria</taxon>
        <taxon>Rhodobacterales</taxon>
        <taxon>Roseobacteraceae</taxon>
        <taxon>Rubellimicrobium</taxon>
    </lineage>
</organism>
<dbReference type="SUPFAM" id="SSF53822">
    <property type="entry name" value="Periplasmic binding protein-like I"/>
    <property type="match status" value="1"/>
</dbReference>
<evidence type="ECO:0000256" key="2">
    <source>
        <dbReference type="ARBA" id="ARBA00007639"/>
    </source>
</evidence>
<dbReference type="InterPro" id="IPR028082">
    <property type="entry name" value="Peripla_BP_I"/>
</dbReference>
<dbReference type="GO" id="GO:0030246">
    <property type="term" value="F:carbohydrate binding"/>
    <property type="evidence" value="ECO:0007669"/>
    <property type="project" value="UniProtKB-ARBA"/>
</dbReference>
<gene>
    <name evidence="6" type="ORF">FHG71_07465</name>
</gene>
<comment type="caution">
    <text evidence="6">The sequence shown here is derived from an EMBL/GenBank/DDBJ whole genome shotgun (WGS) entry which is preliminary data.</text>
</comment>